<keyword evidence="7" id="KW-0472">Membrane</keyword>
<dbReference type="InterPro" id="IPR001148">
    <property type="entry name" value="CA_dom"/>
</dbReference>
<comment type="cofactor">
    <cofactor evidence="9">
        <name>Zn(2+)</name>
        <dbReference type="ChEBI" id="CHEBI:29105"/>
    </cofactor>
</comment>
<dbReference type="Pfam" id="PF00194">
    <property type="entry name" value="Carb_anhydrase"/>
    <property type="match status" value="1"/>
</dbReference>
<evidence type="ECO:0000256" key="4">
    <source>
        <dbReference type="ARBA" id="ARBA00022723"/>
    </source>
</evidence>
<evidence type="ECO:0000256" key="2">
    <source>
        <dbReference type="ARBA" id="ARBA00010718"/>
    </source>
</evidence>
<evidence type="ECO:0000256" key="9">
    <source>
        <dbReference type="RuleBase" id="RU367011"/>
    </source>
</evidence>
<dbReference type="SMART" id="SM01057">
    <property type="entry name" value="Carb_anhydrase"/>
    <property type="match status" value="1"/>
</dbReference>
<dbReference type="OrthoDB" id="429145at2759"/>
<evidence type="ECO:0000313" key="12">
    <source>
        <dbReference type="Proteomes" id="UP000053676"/>
    </source>
</evidence>
<evidence type="ECO:0000256" key="5">
    <source>
        <dbReference type="ARBA" id="ARBA00022737"/>
    </source>
</evidence>
<evidence type="ECO:0000256" key="6">
    <source>
        <dbReference type="ARBA" id="ARBA00022833"/>
    </source>
</evidence>
<name>W2TXD1_NECAM</name>
<dbReference type="SUPFAM" id="SSF51069">
    <property type="entry name" value="Carbonic anhydrase"/>
    <property type="match status" value="1"/>
</dbReference>
<gene>
    <name evidence="11" type="ORF">NECAME_06244</name>
</gene>
<comment type="catalytic activity">
    <reaction evidence="9">
        <text>hydrogencarbonate + H(+) = CO2 + H2O</text>
        <dbReference type="Rhea" id="RHEA:10748"/>
        <dbReference type="ChEBI" id="CHEBI:15377"/>
        <dbReference type="ChEBI" id="CHEBI:15378"/>
        <dbReference type="ChEBI" id="CHEBI:16526"/>
        <dbReference type="ChEBI" id="CHEBI:17544"/>
        <dbReference type="EC" id="4.2.1.1"/>
    </reaction>
</comment>
<keyword evidence="8" id="KW-0325">Glycoprotein</keyword>
<dbReference type="STRING" id="51031.W2TXD1"/>
<dbReference type="CDD" id="cd03122">
    <property type="entry name" value="alpha_CARP_receptor_like"/>
    <property type="match status" value="1"/>
</dbReference>
<proteinExistence type="inferred from homology"/>
<dbReference type="EMBL" id="KI657676">
    <property type="protein sequence ID" value="ETN85731.1"/>
    <property type="molecule type" value="Genomic_DNA"/>
</dbReference>
<keyword evidence="4 9" id="KW-0479">Metal-binding</keyword>
<keyword evidence="7" id="KW-1133">Transmembrane helix</keyword>
<keyword evidence="12" id="KW-1185">Reference proteome</keyword>
<keyword evidence="9" id="KW-0456">Lyase</keyword>
<evidence type="ECO:0000313" key="11">
    <source>
        <dbReference type="EMBL" id="ETN85731.1"/>
    </source>
</evidence>
<evidence type="ECO:0000256" key="3">
    <source>
        <dbReference type="ARBA" id="ARBA00022692"/>
    </source>
</evidence>
<comment type="function">
    <text evidence="9">Reversible hydration of carbon dioxide.</text>
</comment>
<dbReference type="InterPro" id="IPR023561">
    <property type="entry name" value="Carbonic_anhydrase_a-class"/>
</dbReference>
<dbReference type="PANTHER" id="PTHR18952:SF176">
    <property type="entry name" value="CARBONIC ANHYDRASE"/>
    <property type="match status" value="1"/>
</dbReference>
<dbReference type="EC" id="4.2.1.1" evidence="9"/>
<accession>W2TXD1</accession>
<dbReference type="PROSITE" id="PS51144">
    <property type="entry name" value="ALPHA_CA_2"/>
    <property type="match status" value="1"/>
</dbReference>
<dbReference type="InterPro" id="IPR018338">
    <property type="entry name" value="Carbonic_anhydrase_a-class_CS"/>
</dbReference>
<evidence type="ECO:0000259" key="10">
    <source>
        <dbReference type="PROSITE" id="PS51144"/>
    </source>
</evidence>
<protein>
    <recommendedName>
        <fullName evidence="9">Carbonic anhydrase</fullName>
        <ecNumber evidence="9">4.2.1.1</ecNumber>
    </recommendedName>
</protein>
<dbReference type="PANTHER" id="PTHR18952">
    <property type="entry name" value="CARBONIC ANHYDRASE"/>
    <property type="match status" value="1"/>
</dbReference>
<keyword evidence="5" id="KW-0677">Repeat</keyword>
<evidence type="ECO:0000256" key="7">
    <source>
        <dbReference type="ARBA" id="ARBA00022989"/>
    </source>
</evidence>
<dbReference type="AlphaFoldDB" id="W2TXD1"/>
<keyword evidence="3" id="KW-0812">Transmembrane</keyword>
<comment type="similarity">
    <text evidence="2 9">Belongs to the alpha-carbonic anhydrase family.</text>
</comment>
<evidence type="ECO:0000256" key="8">
    <source>
        <dbReference type="ARBA" id="ARBA00023180"/>
    </source>
</evidence>
<evidence type="ECO:0000256" key="1">
    <source>
        <dbReference type="ARBA" id="ARBA00004479"/>
    </source>
</evidence>
<dbReference type="OMA" id="YRETVQW"/>
<dbReference type="KEGG" id="nai:NECAME_06244"/>
<dbReference type="GO" id="GO:0008270">
    <property type="term" value="F:zinc ion binding"/>
    <property type="evidence" value="ECO:0007669"/>
    <property type="project" value="UniProtKB-UniRule"/>
</dbReference>
<dbReference type="GO" id="GO:0005737">
    <property type="term" value="C:cytoplasm"/>
    <property type="evidence" value="ECO:0007669"/>
    <property type="project" value="TreeGrafter"/>
</dbReference>
<dbReference type="Gene3D" id="3.10.200.10">
    <property type="entry name" value="Alpha carbonic anhydrase"/>
    <property type="match status" value="1"/>
</dbReference>
<reference evidence="12" key="1">
    <citation type="journal article" date="2014" name="Nat. Genet.">
        <title>Genome of the human hookworm Necator americanus.</title>
        <authorList>
            <person name="Tang Y.T."/>
            <person name="Gao X."/>
            <person name="Rosa B.A."/>
            <person name="Abubucker S."/>
            <person name="Hallsworth-Pepin K."/>
            <person name="Martin J."/>
            <person name="Tyagi R."/>
            <person name="Heizer E."/>
            <person name="Zhang X."/>
            <person name="Bhonagiri-Palsikar V."/>
            <person name="Minx P."/>
            <person name="Warren W.C."/>
            <person name="Wang Q."/>
            <person name="Zhan B."/>
            <person name="Hotez P.J."/>
            <person name="Sternberg P.W."/>
            <person name="Dougall A."/>
            <person name="Gaze S.T."/>
            <person name="Mulvenna J."/>
            <person name="Sotillo J."/>
            <person name="Ranganathan S."/>
            <person name="Rabelo E.M."/>
            <person name="Wilson R.K."/>
            <person name="Felgner P.L."/>
            <person name="Bethony J."/>
            <person name="Hawdon J.M."/>
            <person name="Gasser R.B."/>
            <person name="Loukas A."/>
            <person name="Mitreva M."/>
        </authorList>
    </citation>
    <scope>NUCLEOTIDE SEQUENCE [LARGE SCALE GENOMIC DNA]</scope>
</reference>
<sequence>MQAPSTHCGLELRRMRRVSPPAGTVNTNQLSGHLQTLKEKTATMAEGAPAIGAHLQSLKDSAPKLVESALNAKNGLLNRVGEVKLDSLGKVLHVSGLGRYQSPIDIVPVITAFGEHLQNAEFRAEYHNTGDFRATNTGNAVWLLREGNESELAMSFLPEEQYHLDAITWHWGTEPMNGSEHTIGGVGYAGELHLIHRNTRFPTMDLALKQPNGALTIAIFLNESHDENTAITPFIELLPNITYKGNEVRIGHFNIAGLFPSQEKTKEFWMYEGSETVEPYRETVHWLVFRSALPISSVQLDRLREIRAGGYDEERETPMLPIRAPQAPNSRTVVCSFRSAAGAPDLGFNKQ</sequence>
<dbReference type="GO" id="GO:0004089">
    <property type="term" value="F:carbonate dehydratase activity"/>
    <property type="evidence" value="ECO:0007669"/>
    <property type="project" value="UniProtKB-UniRule"/>
</dbReference>
<organism evidence="11 12">
    <name type="scientific">Necator americanus</name>
    <name type="common">Human hookworm</name>
    <dbReference type="NCBI Taxonomy" id="51031"/>
    <lineage>
        <taxon>Eukaryota</taxon>
        <taxon>Metazoa</taxon>
        <taxon>Ecdysozoa</taxon>
        <taxon>Nematoda</taxon>
        <taxon>Chromadorea</taxon>
        <taxon>Rhabditida</taxon>
        <taxon>Rhabditina</taxon>
        <taxon>Rhabditomorpha</taxon>
        <taxon>Strongyloidea</taxon>
        <taxon>Ancylostomatidae</taxon>
        <taxon>Bunostominae</taxon>
        <taxon>Necator</taxon>
    </lineage>
</organism>
<dbReference type="Proteomes" id="UP000053676">
    <property type="component" value="Unassembled WGS sequence"/>
</dbReference>
<comment type="subcellular location">
    <subcellularLocation>
        <location evidence="1">Membrane</location>
        <topology evidence="1">Single-pass type I membrane protein</topology>
    </subcellularLocation>
</comment>
<keyword evidence="6 9" id="KW-0862">Zinc</keyword>
<dbReference type="PROSITE" id="PS00162">
    <property type="entry name" value="ALPHA_CA_1"/>
    <property type="match status" value="1"/>
</dbReference>
<dbReference type="InterPro" id="IPR036398">
    <property type="entry name" value="CA_dom_sf"/>
</dbReference>
<dbReference type="GO" id="GO:0016020">
    <property type="term" value="C:membrane"/>
    <property type="evidence" value="ECO:0007669"/>
    <property type="project" value="UniProtKB-SubCell"/>
</dbReference>
<dbReference type="InterPro" id="IPR041887">
    <property type="entry name" value="Alpha_CARP_receptor-type"/>
</dbReference>
<feature type="domain" description="Alpha-carbonic anhydrase" evidence="10">
    <location>
        <begin position="68"/>
        <end position="337"/>
    </location>
</feature>